<gene>
    <name evidence="2" type="ORF">PSON_ATCC_30995.1.T1020161</name>
</gene>
<keyword evidence="3" id="KW-1185">Reference proteome</keyword>
<comment type="caution">
    <text evidence="2">The sequence shown here is derived from an EMBL/GenBank/DDBJ whole genome shotgun (WGS) entry which is preliminary data.</text>
</comment>
<feature type="transmembrane region" description="Helical" evidence="1">
    <location>
        <begin position="12"/>
        <end position="34"/>
    </location>
</feature>
<protein>
    <recommendedName>
        <fullName evidence="4">Transmembrane protein</fullName>
    </recommendedName>
</protein>
<dbReference type="EMBL" id="CAJJDN010000102">
    <property type="protein sequence ID" value="CAD8113193.1"/>
    <property type="molecule type" value="Genomic_DNA"/>
</dbReference>
<sequence length="84" mass="10186">MTLFFNIFRKFTNILTLQLFFIFKYLDFCCVGFIQQRNQYIRIQNHSIHTIHILVQPIQLLILCVFELTQDKNLIQNASNFRNM</sequence>
<evidence type="ECO:0000256" key="1">
    <source>
        <dbReference type="SAM" id="Phobius"/>
    </source>
</evidence>
<name>A0A8S1QCJ1_9CILI</name>
<proteinExistence type="predicted"/>
<reference evidence="2" key="1">
    <citation type="submission" date="2021-01" db="EMBL/GenBank/DDBJ databases">
        <authorList>
            <consortium name="Genoscope - CEA"/>
            <person name="William W."/>
        </authorList>
    </citation>
    <scope>NUCLEOTIDE SEQUENCE</scope>
</reference>
<evidence type="ECO:0000313" key="2">
    <source>
        <dbReference type="EMBL" id="CAD8113193.1"/>
    </source>
</evidence>
<dbReference type="Proteomes" id="UP000692954">
    <property type="component" value="Unassembled WGS sequence"/>
</dbReference>
<evidence type="ECO:0000313" key="3">
    <source>
        <dbReference type="Proteomes" id="UP000692954"/>
    </source>
</evidence>
<accession>A0A8S1QCJ1</accession>
<keyword evidence="1" id="KW-0472">Membrane</keyword>
<dbReference type="AlphaFoldDB" id="A0A8S1QCJ1"/>
<keyword evidence="1" id="KW-0812">Transmembrane</keyword>
<evidence type="ECO:0008006" key="4">
    <source>
        <dbReference type="Google" id="ProtNLM"/>
    </source>
</evidence>
<keyword evidence="1" id="KW-1133">Transmembrane helix</keyword>
<organism evidence="2 3">
    <name type="scientific">Paramecium sonneborni</name>
    <dbReference type="NCBI Taxonomy" id="65129"/>
    <lineage>
        <taxon>Eukaryota</taxon>
        <taxon>Sar</taxon>
        <taxon>Alveolata</taxon>
        <taxon>Ciliophora</taxon>
        <taxon>Intramacronucleata</taxon>
        <taxon>Oligohymenophorea</taxon>
        <taxon>Peniculida</taxon>
        <taxon>Parameciidae</taxon>
        <taxon>Paramecium</taxon>
    </lineage>
</organism>